<name>A0A830E2W0_9CREN</name>
<reference evidence="1" key="1">
    <citation type="journal article" date="2014" name="Int. J. Syst. Evol. Microbiol.">
        <title>Complete genome sequence of Corynebacterium casei LMG S-19264T (=DSM 44701T), isolated from a smear-ripened cheese.</title>
        <authorList>
            <consortium name="US DOE Joint Genome Institute (JGI-PGF)"/>
            <person name="Walter F."/>
            <person name="Albersmeier A."/>
            <person name="Kalinowski J."/>
            <person name="Ruckert C."/>
        </authorList>
    </citation>
    <scope>NUCLEOTIDE SEQUENCE</scope>
    <source>
        <strain evidence="1">JCM 11219</strain>
    </source>
</reference>
<dbReference type="Proteomes" id="UP000657075">
    <property type="component" value="Unassembled WGS sequence"/>
</dbReference>
<evidence type="ECO:0000313" key="1">
    <source>
        <dbReference type="EMBL" id="GGI77404.1"/>
    </source>
</evidence>
<organism evidence="1 2">
    <name type="scientific">Vulcanisaeta souniana JCM 11219</name>
    <dbReference type="NCBI Taxonomy" id="1293586"/>
    <lineage>
        <taxon>Archaea</taxon>
        <taxon>Thermoproteota</taxon>
        <taxon>Thermoprotei</taxon>
        <taxon>Thermoproteales</taxon>
        <taxon>Thermoproteaceae</taxon>
        <taxon>Vulcanisaeta</taxon>
    </lineage>
</organism>
<comment type="caution">
    <text evidence="1">The sequence shown here is derived from an EMBL/GenBank/DDBJ whole genome shotgun (WGS) entry which is preliminary data.</text>
</comment>
<accession>A0A830E2W0</accession>
<sequence length="54" mass="6064">MRINALASVIISYGTWLLYKGVGTEKDYFYLQSRIAGTQPLADRMKTLVNGTHT</sequence>
<proteinExistence type="predicted"/>
<protein>
    <submittedName>
        <fullName evidence="1">Uncharacterized protein</fullName>
    </submittedName>
</protein>
<dbReference type="AlphaFoldDB" id="A0A830E2W0"/>
<dbReference type="EMBL" id="BMNM01000004">
    <property type="protein sequence ID" value="GGI77404.1"/>
    <property type="molecule type" value="Genomic_DNA"/>
</dbReference>
<evidence type="ECO:0000313" key="2">
    <source>
        <dbReference type="Proteomes" id="UP000657075"/>
    </source>
</evidence>
<reference evidence="1" key="2">
    <citation type="submission" date="2020-09" db="EMBL/GenBank/DDBJ databases">
        <authorList>
            <person name="Sun Q."/>
            <person name="Ohkuma M."/>
        </authorList>
    </citation>
    <scope>NUCLEOTIDE SEQUENCE</scope>
    <source>
        <strain evidence="1">JCM 11219</strain>
    </source>
</reference>
<gene>
    <name evidence="1" type="ORF">GCM10007112_12720</name>
</gene>